<accession>A0A3L8S9L1</accession>
<gene>
    <name evidence="1" type="ORF">DV515_00010517</name>
</gene>
<evidence type="ECO:0000313" key="2">
    <source>
        <dbReference type="Proteomes" id="UP000276834"/>
    </source>
</evidence>
<name>A0A3L8S9L1_CHLGU</name>
<proteinExistence type="predicted"/>
<reference evidence="1 2" key="1">
    <citation type="journal article" date="2018" name="Proc. R. Soc. B">
        <title>A non-coding region near Follistatin controls head colour polymorphism in the Gouldian finch.</title>
        <authorList>
            <person name="Toomey M.B."/>
            <person name="Marques C.I."/>
            <person name="Andrade P."/>
            <person name="Araujo P.M."/>
            <person name="Sabatino S."/>
            <person name="Gazda M.A."/>
            <person name="Afonso S."/>
            <person name="Lopes R.J."/>
            <person name="Corbo J.C."/>
            <person name="Carneiro M."/>
        </authorList>
    </citation>
    <scope>NUCLEOTIDE SEQUENCE [LARGE SCALE GENOMIC DNA]</scope>
    <source>
        <strain evidence="1">Red01</strain>
        <tissue evidence="1">Muscle</tissue>
    </source>
</reference>
<comment type="caution">
    <text evidence="1">The sequence shown here is derived from an EMBL/GenBank/DDBJ whole genome shotgun (WGS) entry which is preliminary data.</text>
</comment>
<evidence type="ECO:0000313" key="1">
    <source>
        <dbReference type="EMBL" id="RLV98725.1"/>
    </source>
</evidence>
<dbReference type="Proteomes" id="UP000276834">
    <property type="component" value="Unassembled WGS sequence"/>
</dbReference>
<dbReference type="EMBL" id="QUSF01000037">
    <property type="protein sequence ID" value="RLV98725.1"/>
    <property type="molecule type" value="Genomic_DNA"/>
</dbReference>
<dbReference type="AlphaFoldDB" id="A0A3L8S9L1"/>
<organism evidence="1 2">
    <name type="scientific">Chloebia gouldiae</name>
    <name type="common">Gouldian finch</name>
    <name type="synonym">Erythrura gouldiae</name>
    <dbReference type="NCBI Taxonomy" id="44316"/>
    <lineage>
        <taxon>Eukaryota</taxon>
        <taxon>Metazoa</taxon>
        <taxon>Chordata</taxon>
        <taxon>Craniata</taxon>
        <taxon>Vertebrata</taxon>
        <taxon>Euteleostomi</taxon>
        <taxon>Archelosauria</taxon>
        <taxon>Archosauria</taxon>
        <taxon>Dinosauria</taxon>
        <taxon>Saurischia</taxon>
        <taxon>Theropoda</taxon>
        <taxon>Coelurosauria</taxon>
        <taxon>Aves</taxon>
        <taxon>Neognathae</taxon>
        <taxon>Neoaves</taxon>
        <taxon>Telluraves</taxon>
        <taxon>Australaves</taxon>
        <taxon>Passeriformes</taxon>
        <taxon>Passeroidea</taxon>
        <taxon>Passeridae</taxon>
        <taxon>Chloebia</taxon>
    </lineage>
</organism>
<keyword evidence="2" id="KW-1185">Reference proteome</keyword>
<sequence length="54" mass="5660">MDLNPGCCRPGGLLRSSCLTSCVSQRGLPARRGYRAVAAGSCGCAGWARMEREA</sequence>
<protein>
    <submittedName>
        <fullName evidence="1">Uncharacterized protein</fullName>
    </submittedName>
</protein>